<dbReference type="EMBL" id="JABAIV010000003">
    <property type="protein sequence ID" value="NNG23764.1"/>
    <property type="molecule type" value="Genomic_DNA"/>
</dbReference>
<comment type="caution">
    <text evidence="2">The sequence shown here is derived from an EMBL/GenBank/DDBJ whole genome shotgun (WGS) entry which is preliminary data.</text>
</comment>
<name>A0A7Y2K1P0_9BURK</name>
<dbReference type="InterPro" id="IPR018713">
    <property type="entry name" value="MPAB/Lcp_cat_dom"/>
</dbReference>
<reference evidence="2 3" key="1">
    <citation type="submission" date="2020-04" db="EMBL/GenBank/DDBJ databases">
        <title>Massilia sp. nov., a cold adapted bacteria isolated from Arctic soil.</title>
        <authorList>
            <person name="Son J."/>
            <person name="Ka J.-O."/>
        </authorList>
    </citation>
    <scope>NUCLEOTIDE SEQUENCE [LARGE SCALE GENOMIC DNA]</scope>
    <source>
        <strain evidence="2 3">ML15P13</strain>
    </source>
</reference>
<evidence type="ECO:0000313" key="3">
    <source>
        <dbReference type="Proteomes" id="UP000533905"/>
    </source>
</evidence>
<keyword evidence="3" id="KW-1185">Reference proteome</keyword>
<dbReference type="GO" id="GO:0016491">
    <property type="term" value="F:oxidoreductase activity"/>
    <property type="evidence" value="ECO:0007669"/>
    <property type="project" value="InterPro"/>
</dbReference>
<accession>A0A7Y2K1P0</accession>
<dbReference type="PANTHER" id="PTHR36151:SF3">
    <property type="entry name" value="ER-BOUND OXYGENASE MPAB_MPAB'_RUBBER OXYGENASE CATALYTIC DOMAIN-CONTAINING PROTEIN"/>
    <property type="match status" value="1"/>
</dbReference>
<dbReference type="Proteomes" id="UP000533905">
    <property type="component" value="Unassembled WGS sequence"/>
</dbReference>
<evidence type="ECO:0000313" key="2">
    <source>
        <dbReference type="EMBL" id="NNG23764.1"/>
    </source>
</evidence>
<organism evidence="2 3">
    <name type="scientific">Telluria aromaticivorans</name>
    <dbReference type="NCBI Taxonomy" id="2725995"/>
    <lineage>
        <taxon>Bacteria</taxon>
        <taxon>Pseudomonadati</taxon>
        <taxon>Pseudomonadota</taxon>
        <taxon>Betaproteobacteria</taxon>
        <taxon>Burkholderiales</taxon>
        <taxon>Oxalobacteraceae</taxon>
        <taxon>Telluria group</taxon>
        <taxon>Telluria</taxon>
    </lineage>
</organism>
<sequence>MLDILRDLMRPPEGMAFDFSQPAGEPALTPAHGVSWRVFANPVSLFVGGVVAVLLELAEPSVRTGVWEYSSFRRDPGMRLRRTGSAAMMTVYGPRSAARQMIAKVVRMHGHVAGITPGGRAYRANDPHLLDWVHATAAFGFTEAYHRYVQALSTAEKDAAFAEGAPSARLYGASGAPESWSEWEALLGATAPGLEGSAILHEFLKIMAGAPILPAPLRPLQGLLVRAALEITPEPVRSLPQLRGRGLRFGEAALVRTLARVAARLPLGDTPPVQAARRLAAGSGDAPPRS</sequence>
<gene>
    <name evidence="2" type="ORF">HGB41_12240</name>
</gene>
<protein>
    <submittedName>
        <fullName evidence="2">DUF2236 domain-containing protein</fullName>
    </submittedName>
</protein>
<proteinExistence type="predicted"/>
<dbReference type="PANTHER" id="PTHR36151">
    <property type="entry name" value="BLR2777 PROTEIN"/>
    <property type="match status" value="1"/>
</dbReference>
<feature type="domain" description="ER-bound oxygenase mpaB/mpaB'/Rubber oxygenase catalytic" evidence="1">
    <location>
        <begin position="36"/>
        <end position="262"/>
    </location>
</feature>
<evidence type="ECO:0000259" key="1">
    <source>
        <dbReference type="Pfam" id="PF09995"/>
    </source>
</evidence>
<dbReference type="Pfam" id="PF09995">
    <property type="entry name" value="MPAB_Lcp_cat"/>
    <property type="match status" value="1"/>
</dbReference>
<dbReference type="AlphaFoldDB" id="A0A7Y2K1P0"/>